<feature type="compositionally biased region" description="Low complexity" evidence="2">
    <location>
        <begin position="257"/>
        <end position="280"/>
    </location>
</feature>
<feature type="region of interest" description="Disordered" evidence="2">
    <location>
        <begin position="249"/>
        <end position="291"/>
    </location>
</feature>
<keyword evidence="1" id="KW-0808">Transferase</keyword>
<dbReference type="InterPro" id="IPR027417">
    <property type="entry name" value="P-loop_NTPase"/>
</dbReference>
<dbReference type="Gene3D" id="3.40.50.300">
    <property type="entry name" value="P-loop containing nucleotide triphosphate hydrolases"/>
    <property type="match status" value="1"/>
</dbReference>
<reference evidence="4" key="1">
    <citation type="journal article" date="2019" name="Int. J. Syst. Evol. Microbiol.">
        <title>The Global Catalogue of Microorganisms (GCM) 10K type strain sequencing project: providing services to taxonomists for standard genome sequencing and annotation.</title>
        <authorList>
            <consortium name="The Broad Institute Genomics Platform"/>
            <consortium name="The Broad Institute Genome Sequencing Center for Infectious Disease"/>
            <person name="Wu L."/>
            <person name="Ma J."/>
        </authorList>
    </citation>
    <scope>NUCLEOTIDE SEQUENCE [LARGE SCALE GENOMIC DNA]</scope>
    <source>
        <strain evidence="4">JCM 15589</strain>
    </source>
</reference>
<evidence type="ECO:0000256" key="1">
    <source>
        <dbReference type="ARBA" id="ARBA00022679"/>
    </source>
</evidence>
<proteinExistence type="predicted"/>
<evidence type="ECO:0000256" key="2">
    <source>
        <dbReference type="SAM" id="MobiDB-lite"/>
    </source>
</evidence>
<evidence type="ECO:0000313" key="3">
    <source>
        <dbReference type="EMBL" id="GAA1731245.1"/>
    </source>
</evidence>
<comment type="caution">
    <text evidence="3">The sequence shown here is derived from an EMBL/GenBank/DDBJ whole genome shotgun (WGS) entry which is preliminary data.</text>
</comment>
<dbReference type="RefSeq" id="WP_344249106.1">
    <property type="nucleotide sequence ID" value="NZ_BAAAPM010000005.1"/>
</dbReference>
<evidence type="ECO:0008006" key="5">
    <source>
        <dbReference type="Google" id="ProtNLM"/>
    </source>
</evidence>
<dbReference type="EMBL" id="BAAAPM010000005">
    <property type="protein sequence ID" value="GAA1731245.1"/>
    <property type="molecule type" value="Genomic_DNA"/>
</dbReference>
<gene>
    <name evidence="3" type="ORF">GCM10009809_28440</name>
</gene>
<name>A0ABP4VQS8_9MICO</name>
<sequence>MSKTRVFIYGSCVSRDTFEHLDPARFVLDQYVARQSALSAYTRPVTLIDPPTLESPFQQRMVAGDFASSLQVLIPEAAARTDLVLVDLTDERLGAYVLPDGSVVTRSTELIQSGAEQQLPAGSQHLAFGSDQHFQYWSQGIAAVGELIRHHMPQAAVALLDIPWAERSETGASTPDSFGVSAAEANPVLRAYVQVAAQALGAQVVSLQPDEVASSPNHPWGEAPFHYAEDVYLRVVKMLTGTAGRAVWRADDGPGAGTSTASGARRSPTRTSTRASHAARGGSDAGTSPRKLEGGPNFLLLGAQRAGTAWLEQHLSAHPDVFMAPISQGPILSGRKRIENPKSRAAYLKVFADAGQQRWRGQRSFLYFWTSEGDRFDPRREDSAAIVRDYLPDDAPLLVSLRDPVSRAISAYWHAVVLGKVAAGTSIFEAAGTRGILGIGAYERHYRHWASMVGADRLKVLLHDDLVADPRGFLTQALGAIGAPAPEHSASDKALAAPVNRNATAAIMRAASPLSAAELRVLVELYRADVDFVQELTGRDLSHWTDVDRIAQAAADPRR</sequence>
<dbReference type="SUPFAM" id="SSF52540">
    <property type="entry name" value="P-loop containing nucleoside triphosphate hydrolases"/>
    <property type="match status" value="1"/>
</dbReference>
<accession>A0ABP4VQS8</accession>
<keyword evidence="4" id="KW-1185">Reference proteome</keyword>
<dbReference type="Pfam" id="PF19786">
    <property type="entry name" value="DUF6270"/>
    <property type="match status" value="1"/>
</dbReference>
<dbReference type="Pfam" id="PF13469">
    <property type="entry name" value="Sulfotransfer_3"/>
    <property type="match status" value="1"/>
</dbReference>
<dbReference type="InterPro" id="IPR037359">
    <property type="entry name" value="NST/OST"/>
</dbReference>
<evidence type="ECO:0000313" key="4">
    <source>
        <dbReference type="Proteomes" id="UP001501138"/>
    </source>
</evidence>
<dbReference type="Proteomes" id="UP001501138">
    <property type="component" value="Unassembled WGS sequence"/>
</dbReference>
<dbReference type="PANTHER" id="PTHR10605:SF56">
    <property type="entry name" value="BIFUNCTIONAL HEPARAN SULFATE N-DEACETYLASE_N-SULFOTRANSFERASE"/>
    <property type="match status" value="1"/>
</dbReference>
<organism evidence="3 4">
    <name type="scientific">Isoptericola hypogeus</name>
    <dbReference type="NCBI Taxonomy" id="300179"/>
    <lineage>
        <taxon>Bacteria</taxon>
        <taxon>Bacillati</taxon>
        <taxon>Actinomycetota</taxon>
        <taxon>Actinomycetes</taxon>
        <taxon>Micrococcales</taxon>
        <taxon>Promicromonosporaceae</taxon>
        <taxon>Isoptericola</taxon>
    </lineage>
</organism>
<protein>
    <recommendedName>
        <fullName evidence="5">Sulfotransferase family protein</fullName>
    </recommendedName>
</protein>
<dbReference type="InterPro" id="IPR046237">
    <property type="entry name" value="DUF6270"/>
</dbReference>
<dbReference type="PANTHER" id="PTHR10605">
    <property type="entry name" value="HEPARAN SULFATE SULFOTRANSFERASE"/>
    <property type="match status" value="1"/>
</dbReference>